<protein>
    <submittedName>
        <fullName evidence="3">Endonuclease/exonuclease/phosphatase family protein</fullName>
    </submittedName>
</protein>
<keyword evidence="3" id="KW-0255">Endonuclease</keyword>
<evidence type="ECO:0000313" key="3">
    <source>
        <dbReference type="EMBL" id="MEM5498753.1"/>
    </source>
</evidence>
<sequence>MHRIFGLLVLLVGVPLMAEAKTVRIATFNVSMEASNYLPKGVTPTGQELFENLQSGENQQIKNIAEIIQLVRPDIILLNEFDYTTDDDKGVKAFINHYLAVSQLGTKNIDYPYYYTAPVNTGVPSGVDLNHNGTSTDNGGDTFAFGLYPGQYGMVLLSRYPIESEQARTFQHFLWKDMPNGLLNSVKTEEGADWYSPQAKAIFRLSSKSHWDVPISIDGKLVHVLASHPTPPVFDGPENRNGKRNHDEIRFWTDYISGGKTADYIYDDKQQKGGLNKDHFVVLGDLNASAEEGDGHKDGIGSLLKNSKVNSHNVPTSAGGAVHSPENALGASHTAFWRMRADYVLPSKTLGEVSASGVFWPTPEEDSYRLIKNRQASSDHRLVWADVVISN</sequence>
<dbReference type="RefSeq" id="WP_342882192.1">
    <property type="nucleotide sequence ID" value="NZ_JBBMQS010000009.1"/>
</dbReference>
<dbReference type="Gene3D" id="3.60.10.10">
    <property type="entry name" value="Endonuclease/exonuclease/phosphatase"/>
    <property type="match status" value="1"/>
</dbReference>
<evidence type="ECO:0000256" key="1">
    <source>
        <dbReference type="SAM" id="MobiDB-lite"/>
    </source>
</evidence>
<keyword evidence="3" id="KW-0540">Nuclease</keyword>
<evidence type="ECO:0000259" key="2">
    <source>
        <dbReference type="Pfam" id="PF03372"/>
    </source>
</evidence>
<feature type="domain" description="Endonuclease/exonuclease/phosphatase" evidence="2">
    <location>
        <begin position="27"/>
        <end position="380"/>
    </location>
</feature>
<feature type="compositionally biased region" description="Polar residues" evidence="1">
    <location>
        <begin position="304"/>
        <end position="316"/>
    </location>
</feature>
<dbReference type="Pfam" id="PF03372">
    <property type="entry name" value="Exo_endo_phos"/>
    <property type="match status" value="1"/>
</dbReference>
<reference evidence="3 4" key="1">
    <citation type="submission" date="2024-03" db="EMBL/GenBank/DDBJ databases">
        <title>Community enrichment and isolation of bacterial strains for fucoidan degradation.</title>
        <authorList>
            <person name="Sichert A."/>
        </authorList>
    </citation>
    <scope>NUCLEOTIDE SEQUENCE [LARGE SCALE GENOMIC DNA]</scope>
    <source>
        <strain evidence="3 4">AS12</strain>
    </source>
</reference>
<gene>
    <name evidence="3" type="ORF">WNY77_15195</name>
</gene>
<feature type="region of interest" description="Disordered" evidence="1">
    <location>
        <begin position="293"/>
        <end position="325"/>
    </location>
</feature>
<dbReference type="InterPro" id="IPR005135">
    <property type="entry name" value="Endo/exonuclease/phosphatase"/>
</dbReference>
<keyword evidence="4" id="KW-1185">Reference proteome</keyword>
<dbReference type="EMBL" id="JBBMQS010000009">
    <property type="protein sequence ID" value="MEM5498753.1"/>
    <property type="molecule type" value="Genomic_DNA"/>
</dbReference>
<proteinExistence type="predicted"/>
<dbReference type="SUPFAM" id="SSF56219">
    <property type="entry name" value="DNase I-like"/>
    <property type="match status" value="1"/>
</dbReference>
<organism evidence="3 4">
    <name type="scientific">Paraglaciecola mesophila</name>
    <dbReference type="NCBI Taxonomy" id="197222"/>
    <lineage>
        <taxon>Bacteria</taxon>
        <taxon>Pseudomonadati</taxon>
        <taxon>Pseudomonadota</taxon>
        <taxon>Gammaproteobacteria</taxon>
        <taxon>Alteromonadales</taxon>
        <taxon>Alteromonadaceae</taxon>
        <taxon>Paraglaciecola</taxon>
    </lineage>
</organism>
<accession>A0ABU9SZ20</accession>
<comment type="caution">
    <text evidence="3">The sequence shown here is derived from an EMBL/GenBank/DDBJ whole genome shotgun (WGS) entry which is preliminary data.</text>
</comment>
<evidence type="ECO:0000313" key="4">
    <source>
        <dbReference type="Proteomes" id="UP001461163"/>
    </source>
</evidence>
<dbReference type="GO" id="GO:0004519">
    <property type="term" value="F:endonuclease activity"/>
    <property type="evidence" value="ECO:0007669"/>
    <property type="project" value="UniProtKB-KW"/>
</dbReference>
<keyword evidence="3" id="KW-0378">Hydrolase</keyword>
<name>A0ABU9SZ20_9ALTE</name>
<dbReference type="InterPro" id="IPR036691">
    <property type="entry name" value="Endo/exonu/phosph_ase_sf"/>
</dbReference>
<dbReference type="Proteomes" id="UP001461163">
    <property type="component" value="Unassembled WGS sequence"/>
</dbReference>